<dbReference type="Proteomes" id="UP000614601">
    <property type="component" value="Unassembled WGS sequence"/>
</dbReference>
<comment type="caution">
    <text evidence="2">The sequence shown here is derived from an EMBL/GenBank/DDBJ whole genome shotgun (WGS) entry which is preliminary data.</text>
</comment>
<gene>
    <name evidence="2" type="ORF">BOKJ2_LOCUS4590</name>
</gene>
<evidence type="ECO:0000313" key="3">
    <source>
        <dbReference type="Proteomes" id="UP000614601"/>
    </source>
</evidence>
<organism evidence="2 3">
    <name type="scientific">Bursaphelenchus okinawaensis</name>
    <dbReference type="NCBI Taxonomy" id="465554"/>
    <lineage>
        <taxon>Eukaryota</taxon>
        <taxon>Metazoa</taxon>
        <taxon>Ecdysozoa</taxon>
        <taxon>Nematoda</taxon>
        <taxon>Chromadorea</taxon>
        <taxon>Rhabditida</taxon>
        <taxon>Tylenchina</taxon>
        <taxon>Tylenchomorpha</taxon>
        <taxon>Aphelenchoidea</taxon>
        <taxon>Aphelenchoididae</taxon>
        <taxon>Bursaphelenchus</taxon>
    </lineage>
</organism>
<evidence type="ECO:0000256" key="1">
    <source>
        <dbReference type="SAM" id="MobiDB-lite"/>
    </source>
</evidence>
<dbReference type="AlphaFoldDB" id="A0A811K9P7"/>
<proteinExistence type="predicted"/>
<feature type="compositionally biased region" description="Basic and acidic residues" evidence="1">
    <location>
        <begin position="47"/>
        <end position="66"/>
    </location>
</feature>
<dbReference type="EMBL" id="CAJFCW020000002">
    <property type="protein sequence ID" value="CAG9097593.1"/>
    <property type="molecule type" value="Genomic_DNA"/>
</dbReference>
<reference evidence="2" key="1">
    <citation type="submission" date="2020-09" db="EMBL/GenBank/DDBJ databases">
        <authorList>
            <person name="Kikuchi T."/>
        </authorList>
    </citation>
    <scope>NUCLEOTIDE SEQUENCE</scope>
    <source>
        <strain evidence="2">SH1</strain>
    </source>
</reference>
<keyword evidence="3" id="KW-1185">Reference proteome</keyword>
<name>A0A811K9P7_9BILA</name>
<dbReference type="EMBL" id="CAJFDH010000002">
    <property type="protein sequence ID" value="CAD5212789.1"/>
    <property type="molecule type" value="Genomic_DNA"/>
</dbReference>
<evidence type="ECO:0000313" key="2">
    <source>
        <dbReference type="EMBL" id="CAD5212789.1"/>
    </source>
</evidence>
<feature type="region of interest" description="Disordered" evidence="1">
    <location>
        <begin position="35"/>
        <end position="72"/>
    </location>
</feature>
<sequence length="85" mass="9401">MGIMCQVSAFIMTCKKADGAAQLQIAPTPALSLVAPRTDGNNSNASKDPKNDHYIKYFPRPKDTHGRGTKKRKRVMCLPVWRTIG</sequence>
<dbReference type="Proteomes" id="UP000783686">
    <property type="component" value="Unassembled WGS sequence"/>
</dbReference>
<accession>A0A811K9P7</accession>
<protein>
    <submittedName>
        <fullName evidence="2">Uncharacterized protein</fullName>
    </submittedName>
</protein>